<dbReference type="Proteomes" id="UP000438429">
    <property type="component" value="Unassembled WGS sequence"/>
</dbReference>
<comment type="caution">
    <text evidence="2">The sequence shown here is derived from an EMBL/GenBank/DDBJ whole genome shotgun (WGS) entry which is preliminary data.</text>
</comment>
<reference evidence="2 3" key="1">
    <citation type="submission" date="2019-06" db="EMBL/GenBank/DDBJ databases">
        <title>Draft genomes of female and male turbot (Scophthalmus maximus).</title>
        <authorList>
            <person name="Xu H."/>
            <person name="Xu X.-W."/>
            <person name="Shao C."/>
            <person name="Chen S."/>
        </authorList>
    </citation>
    <scope>NUCLEOTIDE SEQUENCE [LARGE SCALE GENOMIC DNA]</scope>
    <source>
        <strain evidence="2">Ysfricsl-2016a</strain>
        <tissue evidence="2">Blood</tissue>
    </source>
</reference>
<feature type="region of interest" description="Disordered" evidence="1">
    <location>
        <begin position="429"/>
        <end position="490"/>
    </location>
</feature>
<feature type="region of interest" description="Disordered" evidence="1">
    <location>
        <begin position="75"/>
        <end position="137"/>
    </location>
</feature>
<feature type="compositionally biased region" description="Basic and acidic residues" evidence="1">
    <location>
        <begin position="454"/>
        <end position="465"/>
    </location>
</feature>
<sequence>MLTRAAGLSSYQTRPPWCKVDEAVQRRGGCETAHRSTSKRSFPDMLFVRFNGAALTSQPFVLSLSPPARGHLCGAFTSATPPTHTAPEASGRRGNNGKRATSPRKRSFSCDHTQTQKLNSRGANAGPEQPPDPMVERRPTICAKKPCFTESISSSGVNTASPGKTRPIGENHVIQDHYLSDCRKSFVVTRKQRTVQKHHDHQNNPLPPDLQRRHICSATHHDAGEFVDIHRLPMHEARNGNAFYMRSCAHDVVETEMAIKTGTENSDSGDIGGHIVDMPALRDAQRAANLNFRIIFKKGWQHVIKHCDMYIGLIQLTYHLALQQAAEQLKLVNTNTFSFPYPNRQDLQKGFTASPPAMTINHIRDLMTTVQQVSQIQPAPLLRDSEHAAGCDSPPSLVCSRYIFVCWLFKSFRHRTVDTVALFALAEQSPLPQSEPESDHLSEIAPHSTNPVTEPERGLRSRLRESVGPQRYTSRCSSVNPERRRRRAAGISGSGVADTCRSVLIHPEPFKKNIRTAVRAHTPVKAPQSPGFNQASWLSQQNNADDAVFCPMQKSDGLIK</sequence>
<feature type="compositionally biased region" description="Polar residues" evidence="1">
    <location>
        <begin position="110"/>
        <end position="122"/>
    </location>
</feature>
<proteinExistence type="predicted"/>
<name>A0A6A4SYN9_SCOMX</name>
<dbReference type="AlphaFoldDB" id="A0A6A4SYN9"/>
<evidence type="ECO:0000256" key="1">
    <source>
        <dbReference type="SAM" id="MobiDB-lite"/>
    </source>
</evidence>
<evidence type="ECO:0000313" key="3">
    <source>
        <dbReference type="Proteomes" id="UP000438429"/>
    </source>
</evidence>
<evidence type="ECO:0000313" key="2">
    <source>
        <dbReference type="EMBL" id="KAF0038757.1"/>
    </source>
</evidence>
<dbReference type="EMBL" id="VEVO01000008">
    <property type="protein sequence ID" value="KAF0038757.1"/>
    <property type="molecule type" value="Genomic_DNA"/>
</dbReference>
<gene>
    <name evidence="2" type="ORF">F2P81_009241</name>
</gene>
<feature type="compositionally biased region" description="Polar residues" evidence="1">
    <location>
        <begin position="471"/>
        <end position="480"/>
    </location>
</feature>
<organism evidence="2 3">
    <name type="scientific">Scophthalmus maximus</name>
    <name type="common">Turbot</name>
    <name type="synonym">Psetta maxima</name>
    <dbReference type="NCBI Taxonomy" id="52904"/>
    <lineage>
        <taxon>Eukaryota</taxon>
        <taxon>Metazoa</taxon>
        <taxon>Chordata</taxon>
        <taxon>Craniata</taxon>
        <taxon>Vertebrata</taxon>
        <taxon>Euteleostomi</taxon>
        <taxon>Actinopterygii</taxon>
        <taxon>Neopterygii</taxon>
        <taxon>Teleostei</taxon>
        <taxon>Neoteleostei</taxon>
        <taxon>Acanthomorphata</taxon>
        <taxon>Carangaria</taxon>
        <taxon>Pleuronectiformes</taxon>
        <taxon>Pleuronectoidei</taxon>
        <taxon>Scophthalmidae</taxon>
        <taxon>Scophthalmus</taxon>
    </lineage>
</organism>
<accession>A0A6A4SYN9</accession>
<protein>
    <submittedName>
        <fullName evidence="2">Uncharacterized protein</fullName>
    </submittedName>
</protein>